<dbReference type="EMBL" id="AP018738">
    <property type="protein sequence ID" value="BBE51136.1"/>
    <property type="molecule type" value="Genomic_DNA"/>
</dbReference>
<keyword evidence="3" id="KW-1185">Reference proteome</keyword>
<dbReference type="KEGG" id="fam:OYT1_ch1589"/>
<organism evidence="2 3">
    <name type="scientific">Ferriphaselus amnicola</name>
    <dbReference type="NCBI Taxonomy" id="1188319"/>
    <lineage>
        <taxon>Bacteria</taxon>
        <taxon>Pseudomonadati</taxon>
        <taxon>Pseudomonadota</taxon>
        <taxon>Betaproteobacteria</taxon>
        <taxon>Nitrosomonadales</taxon>
        <taxon>Gallionellaceae</taxon>
        <taxon>Ferriphaselus</taxon>
    </lineage>
</organism>
<reference evidence="2 3" key="1">
    <citation type="submission" date="2018-06" db="EMBL/GenBank/DDBJ databases">
        <title>OYT1 Genome Sequencing.</title>
        <authorList>
            <person name="Kato S."/>
            <person name="Itoh T."/>
            <person name="Ohkuma M."/>
        </authorList>
    </citation>
    <scope>NUCLEOTIDE SEQUENCE [LARGE SCALE GENOMIC DNA]</scope>
    <source>
        <strain evidence="2 3">OYT1</strain>
    </source>
</reference>
<accession>A0A2Z6GCB1</accession>
<feature type="transmembrane region" description="Helical" evidence="1">
    <location>
        <begin position="35"/>
        <end position="56"/>
    </location>
</feature>
<keyword evidence="1" id="KW-0812">Transmembrane</keyword>
<protein>
    <submittedName>
        <fullName evidence="2">Uncharacterized protein</fullName>
    </submittedName>
</protein>
<name>A0A2Z6GCB1_9PROT</name>
<dbReference type="STRING" id="1188319.OYT1_02439"/>
<evidence type="ECO:0000256" key="1">
    <source>
        <dbReference type="SAM" id="Phobius"/>
    </source>
</evidence>
<keyword evidence="1" id="KW-0472">Membrane</keyword>
<dbReference type="AlphaFoldDB" id="A0A2Z6GCB1"/>
<sequence length="64" mass="6889">MNYPLLFLIIGGLMAALGFFLCLDPEGRSVFKGVVLLIVGAMIFASSLIRLIWALLTHHSGALS</sequence>
<keyword evidence="1" id="KW-1133">Transmembrane helix</keyword>
<feature type="transmembrane region" description="Helical" evidence="1">
    <location>
        <begin position="6"/>
        <end position="23"/>
    </location>
</feature>
<proteinExistence type="predicted"/>
<evidence type="ECO:0000313" key="3">
    <source>
        <dbReference type="Proteomes" id="UP000033070"/>
    </source>
</evidence>
<dbReference type="Proteomes" id="UP000033070">
    <property type="component" value="Chromosome"/>
</dbReference>
<gene>
    <name evidence="2" type="ORF">OYT1_ch1589</name>
</gene>
<dbReference type="RefSeq" id="WP_062627543.1">
    <property type="nucleotide sequence ID" value="NZ_AP018738.1"/>
</dbReference>
<evidence type="ECO:0000313" key="2">
    <source>
        <dbReference type="EMBL" id="BBE51136.1"/>
    </source>
</evidence>